<gene>
    <name evidence="2" type="ORF">A8806_101754</name>
</gene>
<protein>
    <submittedName>
        <fullName evidence="2">Sugar phosphate isomerase/epimerase</fullName>
    </submittedName>
</protein>
<dbReference type="Proteomes" id="UP000245845">
    <property type="component" value="Unassembled WGS sequence"/>
</dbReference>
<name>A0A2Y9BDD6_9FIRM</name>
<dbReference type="OrthoDB" id="9801960at2"/>
<proteinExistence type="predicted"/>
<dbReference type="InterPro" id="IPR050312">
    <property type="entry name" value="IolE/XylAMocC-like"/>
</dbReference>
<reference evidence="2 3" key="1">
    <citation type="submission" date="2018-05" db="EMBL/GenBank/DDBJ databases">
        <title>The Hungate 1000. A catalogue of reference genomes from the rumen microbiome.</title>
        <authorList>
            <person name="Kelly W."/>
        </authorList>
    </citation>
    <scope>NUCLEOTIDE SEQUENCE [LARGE SCALE GENOMIC DNA]</scope>
    <source>
        <strain evidence="2 3">NLAE-zl-C242</strain>
    </source>
</reference>
<dbReference type="PANTHER" id="PTHR12110:SF21">
    <property type="entry name" value="XYLOSE ISOMERASE-LIKE TIM BARREL DOMAIN-CONTAINING PROTEIN"/>
    <property type="match status" value="1"/>
</dbReference>
<evidence type="ECO:0000313" key="3">
    <source>
        <dbReference type="Proteomes" id="UP000245845"/>
    </source>
</evidence>
<evidence type="ECO:0000259" key="1">
    <source>
        <dbReference type="Pfam" id="PF01261"/>
    </source>
</evidence>
<dbReference type="InterPro" id="IPR013022">
    <property type="entry name" value="Xyl_isomerase-like_TIM-brl"/>
</dbReference>
<feature type="domain" description="Xylose isomerase-like TIM barrel" evidence="1">
    <location>
        <begin position="33"/>
        <end position="286"/>
    </location>
</feature>
<dbReference type="InterPro" id="IPR036237">
    <property type="entry name" value="Xyl_isomerase-like_sf"/>
</dbReference>
<dbReference type="Pfam" id="PF01261">
    <property type="entry name" value="AP_endonuc_2"/>
    <property type="match status" value="1"/>
</dbReference>
<sequence>MKTQFDISLHFDFKEEVNGNKMFSEKRALEAFTLMKSLGIKYFNTWCNDDVYPQSDEDDILFAKILSRRMKEMDIKMSSFHFVGSVLDCYDESQNKVRFYMERTLKIFADCKPGSIVVHPGTYGEGGFKCNKIAHQKAVDKWGREKTHAMLIENLRHFGKLAAKYDIKIAVENLFQGRFYSNVEELIGLVEGVALDNVGYCLDSGHANLDHVDIPETIRRMGSKLFEVHLHDNNGKEDQHLPIGFGNLEWISIIRALKDIGYQGTATYEFFRWPYVDRVVGIKNSIMFWESLEKIQENGYFTSDWK</sequence>
<dbReference type="GO" id="GO:0016853">
    <property type="term" value="F:isomerase activity"/>
    <property type="evidence" value="ECO:0007669"/>
    <property type="project" value="UniProtKB-KW"/>
</dbReference>
<dbReference type="PANTHER" id="PTHR12110">
    <property type="entry name" value="HYDROXYPYRUVATE ISOMERASE"/>
    <property type="match status" value="1"/>
</dbReference>
<keyword evidence="3" id="KW-1185">Reference proteome</keyword>
<dbReference type="SUPFAM" id="SSF51658">
    <property type="entry name" value="Xylose isomerase-like"/>
    <property type="match status" value="1"/>
</dbReference>
<dbReference type="EMBL" id="QGDL01000001">
    <property type="protein sequence ID" value="PWJ32463.1"/>
    <property type="molecule type" value="Genomic_DNA"/>
</dbReference>
<comment type="caution">
    <text evidence="2">The sequence shown here is derived from an EMBL/GenBank/DDBJ whole genome shotgun (WGS) entry which is preliminary data.</text>
</comment>
<keyword evidence="2" id="KW-0413">Isomerase</keyword>
<organism evidence="2 3">
    <name type="scientific">Faecalicatena orotica</name>
    <dbReference type="NCBI Taxonomy" id="1544"/>
    <lineage>
        <taxon>Bacteria</taxon>
        <taxon>Bacillati</taxon>
        <taxon>Bacillota</taxon>
        <taxon>Clostridia</taxon>
        <taxon>Lachnospirales</taxon>
        <taxon>Lachnospiraceae</taxon>
        <taxon>Faecalicatena</taxon>
    </lineage>
</organism>
<accession>A0A2Y9BDD6</accession>
<dbReference type="Gene3D" id="3.20.20.150">
    <property type="entry name" value="Divalent-metal-dependent TIM barrel enzymes"/>
    <property type="match status" value="1"/>
</dbReference>
<dbReference type="AlphaFoldDB" id="A0A2Y9BDD6"/>
<dbReference type="RefSeq" id="WP_109729786.1">
    <property type="nucleotide sequence ID" value="NZ_BAAACK010000007.1"/>
</dbReference>
<evidence type="ECO:0000313" key="2">
    <source>
        <dbReference type="EMBL" id="PWJ32463.1"/>
    </source>
</evidence>